<gene>
    <name evidence="8" type="primary">103486861</name>
</gene>
<feature type="region of interest" description="Disordered" evidence="7">
    <location>
        <begin position="89"/>
        <end position="114"/>
    </location>
</feature>
<dbReference type="KEGG" id="cmo:103486861"/>
<protein>
    <submittedName>
        <fullName evidence="8">Uncharacterized protein</fullName>
    </submittedName>
</protein>
<sequence>MVPCGLTLSLKPPILCTRISFNGGHISAFGLQAPILETPVQMKGTRVCSFRHNHRLEFNDVGRRQMQCGSLRFTDFRISASSGDGSGDGFGSGAGDGGHGGYGHENSGGGEGDSGKSGNNWSFLSWYLTLLAKYPALVKSITSGILNALGDLICQIVFEEAPSADLRRTFRFSLLGLVLVGPALHFWYLYLSQLVTLPGASGAFVRLLLDQFIFTPVFLGVFLSGLVTLEGRPSHIIPKLQQEWFSSVVANWKLWIPFQFLNFRFVPQQFQVLAANILALAWNVILSFKAHKEIITR</sequence>
<dbReference type="PANTHER" id="PTHR11266:SF80">
    <property type="entry name" value="PEROXISOMAL MEMBRANE PROTEIN 2"/>
    <property type="match status" value="1"/>
</dbReference>
<evidence type="ECO:0000256" key="3">
    <source>
        <dbReference type="ARBA" id="ARBA00022692"/>
    </source>
</evidence>
<feature type="compositionally biased region" description="Gly residues" evidence="7">
    <location>
        <begin position="89"/>
        <end position="112"/>
    </location>
</feature>
<evidence type="ECO:0000256" key="5">
    <source>
        <dbReference type="ARBA" id="ARBA00023136"/>
    </source>
</evidence>
<dbReference type="EnsemblPlants" id="MELO3C009727.2.1">
    <property type="protein sequence ID" value="MELO3C009727.2.1"/>
    <property type="gene ID" value="MELO3C009727.2"/>
</dbReference>
<keyword evidence="4 6" id="KW-1133">Transmembrane helix</keyword>
<evidence type="ECO:0000256" key="6">
    <source>
        <dbReference type="RuleBase" id="RU363053"/>
    </source>
</evidence>
<dbReference type="Pfam" id="PF04117">
    <property type="entry name" value="Mpv17_PMP22"/>
    <property type="match status" value="1"/>
</dbReference>
<feature type="transmembrane region" description="Helical" evidence="6">
    <location>
        <begin position="211"/>
        <end position="229"/>
    </location>
</feature>
<dbReference type="GO" id="GO:0016020">
    <property type="term" value="C:membrane"/>
    <property type="evidence" value="ECO:0007669"/>
    <property type="project" value="UniProtKB-SubCell"/>
</dbReference>
<dbReference type="PANTHER" id="PTHR11266">
    <property type="entry name" value="PEROXISOMAL MEMBRANE PROTEIN 2, PXMP2 MPV17"/>
    <property type="match status" value="1"/>
</dbReference>
<evidence type="ECO:0000256" key="4">
    <source>
        <dbReference type="ARBA" id="ARBA00022989"/>
    </source>
</evidence>
<dbReference type="InterPro" id="IPR007248">
    <property type="entry name" value="Mpv17_PMP22"/>
</dbReference>
<proteinExistence type="inferred from homology"/>
<keyword evidence="5 6" id="KW-0472">Membrane</keyword>
<evidence type="ECO:0000256" key="7">
    <source>
        <dbReference type="SAM" id="MobiDB-lite"/>
    </source>
</evidence>
<dbReference type="Gramene" id="MELO3C009727.2.1">
    <property type="protein sequence ID" value="MELO3C009727.2.1"/>
    <property type="gene ID" value="MELO3C009727.2"/>
</dbReference>
<comment type="subcellular location">
    <subcellularLocation>
        <location evidence="1">Membrane</location>
        <topology evidence="1">Multi-pass membrane protein</topology>
    </subcellularLocation>
</comment>
<organism evidence="8">
    <name type="scientific">Cucumis melo</name>
    <name type="common">Muskmelon</name>
    <dbReference type="NCBI Taxonomy" id="3656"/>
    <lineage>
        <taxon>Eukaryota</taxon>
        <taxon>Viridiplantae</taxon>
        <taxon>Streptophyta</taxon>
        <taxon>Embryophyta</taxon>
        <taxon>Tracheophyta</taxon>
        <taxon>Spermatophyta</taxon>
        <taxon>Magnoliopsida</taxon>
        <taxon>eudicotyledons</taxon>
        <taxon>Gunneridae</taxon>
        <taxon>Pentapetalae</taxon>
        <taxon>rosids</taxon>
        <taxon>fabids</taxon>
        <taxon>Cucurbitales</taxon>
        <taxon>Cucurbitaceae</taxon>
        <taxon>Benincaseae</taxon>
        <taxon>Cucumis</taxon>
    </lineage>
</organism>
<evidence type="ECO:0000313" key="8">
    <source>
        <dbReference type="EnsemblPlants" id="MELO3C009727.2.1"/>
    </source>
</evidence>
<keyword evidence="3 6" id="KW-0812">Transmembrane</keyword>
<feature type="transmembrane region" description="Helical" evidence="6">
    <location>
        <begin position="172"/>
        <end position="191"/>
    </location>
</feature>
<evidence type="ECO:0000256" key="2">
    <source>
        <dbReference type="ARBA" id="ARBA00006824"/>
    </source>
</evidence>
<name>A0A1S3B718_CUCME</name>
<accession>A0A1S3B718</accession>
<comment type="similarity">
    <text evidence="2 6">Belongs to the peroxisomal membrane protein PXMP2/4 family.</text>
</comment>
<dbReference type="eggNOG" id="KOG1944">
    <property type="taxonomic scope" value="Eukaryota"/>
</dbReference>
<dbReference type="RefSeq" id="XP_008443214.2">
    <property type="nucleotide sequence ID" value="XM_008444992.3"/>
</dbReference>
<evidence type="ECO:0000256" key="1">
    <source>
        <dbReference type="ARBA" id="ARBA00004141"/>
    </source>
</evidence>
<dbReference type="AlphaFoldDB" id="A0A1S3B718"/>
<reference evidence="8" key="1">
    <citation type="submission" date="2023-03" db="UniProtKB">
        <authorList>
            <consortium name="EnsemblPlants"/>
        </authorList>
    </citation>
    <scope>IDENTIFICATION</scope>
</reference>
<dbReference type="GO" id="GO:0005737">
    <property type="term" value="C:cytoplasm"/>
    <property type="evidence" value="ECO:0007669"/>
    <property type="project" value="TreeGrafter"/>
</dbReference>